<evidence type="ECO:0000256" key="3">
    <source>
        <dbReference type="ARBA" id="ARBA00022905"/>
    </source>
</evidence>
<name>A0A2S6NIG2_RHOGL</name>
<accession>A0A2S6NIG2</accession>
<organism evidence="4 5">
    <name type="scientific">Rhodopila globiformis</name>
    <name type="common">Rhodopseudomonas globiformis</name>
    <dbReference type="NCBI Taxonomy" id="1071"/>
    <lineage>
        <taxon>Bacteria</taxon>
        <taxon>Pseudomonadati</taxon>
        <taxon>Pseudomonadota</taxon>
        <taxon>Alphaproteobacteria</taxon>
        <taxon>Acetobacterales</taxon>
        <taxon>Acetobacteraceae</taxon>
        <taxon>Rhodopila</taxon>
    </lineage>
</organism>
<comment type="pathway">
    <text evidence="1">Cofactor biosynthesis; pyrroloquinoline quinone biosynthesis.</text>
</comment>
<dbReference type="GO" id="GO:0018189">
    <property type="term" value="P:pyrroloquinoline quinone biosynthetic process"/>
    <property type="evidence" value="ECO:0007669"/>
    <property type="project" value="UniProtKB-UniPathway"/>
</dbReference>
<evidence type="ECO:0000256" key="1">
    <source>
        <dbReference type="ARBA" id="ARBA00004886"/>
    </source>
</evidence>
<dbReference type="InterPro" id="IPR022479">
    <property type="entry name" value="PqqD_bac"/>
</dbReference>
<comment type="caution">
    <text evidence="4">The sequence shown here is derived from an EMBL/GenBank/DDBJ whole genome shotgun (WGS) entry which is preliminary data.</text>
</comment>
<evidence type="ECO:0000313" key="5">
    <source>
        <dbReference type="Proteomes" id="UP000239724"/>
    </source>
</evidence>
<sequence length="134" mass="14709">MQRSLGADGRALGRLRGRAHPAGRVRPVRAVTARSRTTFEPASIPRFPRGTRFRFDGTRNAWVILAPERLMMPDDIATEVLKLVDGARTIAAIADHLATQFNAPQDEILADVLTMLQELADDTVLEDARPSAPP</sequence>
<dbReference type="AlphaFoldDB" id="A0A2S6NIG2"/>
<comment type="subunit">
    <text evidence="2">Monomer. Interacts with PqqE.</text>
</comment>
<dbReference type="GO" id="GO:0048038">
    <property type="term" value="F:quinone binding"/>
    <property type="evidence" value="ECO:0007669"/>
    <property type="project" value="InterPro"/>
</dbReference>
<dbReference type="NCBIfam" id="TIGR03859">
    <property type="entry name" value="PQQ_PqqD"/>
    <property type="match status" value="1"/>
</dbReference>
<dbReference type="InterPro" id="IPR008792">
    <property type="entry name" value="PQQD"/>
</dbReference>
<dbReference type="Proteomes" id="UP000239724">
    <property type="component" value="Unassembled WGS sequence"/>
</dbReference>
<evidence type="ECO:0000313" key="4">
    <source>
        <dbReference type="EMBL" id="PPQ34446.1"/>
    </source>
</evidence>
<proteinExistence type="predicted"/>
<dbReference type="OrthoDB" id="7995890at2"/>
<evidence type="ECO:0000256" key="2">
    <source>
        <dbReference type="ARBA" id="ARBA00011741"/>
    </source>
</evidence>
<gene>
    <name evidence="4" type="ORF">CCS01_10930</name>
</gene>
<dbReference type="UniPathway" id="UPA00539"/>
<dbReference type="EMBL" id="NHRY01000111">
    <property type="protein sequence ID" value="PPQ34446.1"/>
    <property type="molecule type" value="Genomic_DNA"/>
</dbReference>
<keyword evidence="3" id="KW-0884">PQQ biosynthesis</keyword>
<dbReference type="Pfam" id="PF05402">
    <property type="entry name" value="PqqD"/>
    <property type="match status" value="1"/>
</dbReference>
<keyword evidence="5" id="KW-1185">Reference proteome</keyword>
<dbReference type="Gene3D" id="1.10.10.1150">
    <property type="entry name" value="Coenzyme PQQ synthesis protein D (PqqD)"/>
    <property type="match status" value="1"/>
</dbReference>
<reference evidence="4 5" key="1">
    <citation type="journal article" date="2018" name="Arch. Microbiol.">
        <title>New insights into the metabolic potential of the phototrophic purple bacterium Rhodopila globiformis DSM 161(T) from its draft genome sequence and evidence for a vanadium-dependent nitrogenase.</title>
        <authorList>
            <person name="Imhoff J.F."/>
            <person name="Rahn T."/>
            <person name="Kunzel S."/>
            <person name="Neulinger S.C."/>
        </authorList>
    </citation>
    <scope>NUCLEOTIDE SEQUENCE [LARGE SCALE GENOMIC DNA]</scope>
    <source>
        <strain evidence="4 5">DSM 161</strain>
    </source>
</reference>
<protein>
    <submittedName>
        <fullName evidence="4">Pyrroloquinoline quinone biosynthesis protein PqqD</fullName>
    </submittedName>
</protein>
<dbReference type="InterPro" id="IPR041881">
    <property type="entry name" value="PqqD_sf"/>
</dbReference>